<organism evidence="2 3">
    <name type="scientific">Actinocorallia aurantiaca</name>
    <dbReference type="NCBI Taxonomy" id="46204"/>
    <lineage>
        <taxon>Bacteria</taxon>
        <taxon>Bacillati</taxon>
        <taxon>Actinomycetota</taxon>
        <taxon>Actinomycetes</taxon>
        <taxon>Streptosporangiales</taxon>
        <taxon>Thermomonosporaceae</taxon>
        <taxon>Actinocorallia</taxon>
    </lineage>
</organism>
<feature type="chain" id="PRO_5047317819" evidence="1">
    <location>
        <begin position="25"/>
        <end position="385"/>
    </location>
</feature>
<feature type="signal peptide" evidence="1">
    <location>
        <begin position="1"/>
        <end position="24"/>
    </location>
</feature>
<proteinExistence type="predicted"/>
<dbReference type="Proteomes" id="UP001501842">
    <property type="component" value="Unassembled WGS sequence"/>
</dbReference>
<protein>
    <submittedName>
        <fullName evidence="2">Nitrate ABC transporter substrate-binding protein</fullName>
    </submittedName>
</protein>
<comment type="caution">
    <text evidence="2">The sequence shown here is derived from an EMBL/GenBank/DDBJ whole genome shotgun (WGS) entry which is preliminary data.</text>
</comment>
<evidence type="ECO:0000313" key="2">
    <source>
        <dbReference type="EMBL" id="GAA2719919.1"/>
    </source>
</evidence>
<evidence type="ECO:0000256" key="1">
    <source>
        <dbReference type="SAM" id="SignalP"/>
    </source>
</evidence>
<reference evidence="2 3" key="1">
    <citation type="journal article" date="2019" name="Int. J. Syst. Evol. Microbiol.">
        <title>The Global Catalogue of Microorganisms (GCM) 10K type strain sequencing project: providing services to taxonomists for standard genome sequencing and annotation.</title>
        <authorList>
            <consortium name="The Broad Institute Genomics Platform"/>
            <consortium name="The Broad Institute Genome Sequencing Center for Infectious Disease"/>
            <person name="Wu L."/>
            <person name="Ma J."/>
        </authorList>
    </citation>
    <scope>NUCLEOTIDE SEQUENCE [LARGE SCALE GENOMIC DNA]</scope>
    <source>
        <strain evidence="2 3">JCM 8201</strain>
    </source>
</reference>
<dbReference type="EMBL" id="BAAATZ010000003">
    <property type="protein sequence ID" value="GAA2719919.1"/>
    <property type="molecule type" value="Genomic_DNA"/>
</dbReference>
<dbReference type="RefSeq" id="WP_344448612.1">
    <property type="nucleotide sequence ID" value="NZ_BAAATZ010000003.1"/>
</dbReference>
<gene>
    <name evidence="2" type="ORF">GCM10010439_06670</name>
</gene>
<name>A0ABN3TVQ8_9ACTN</name>
<sequence length="385" mass="41386">MPANSFLRRALGTTALLTSVGLLATACGGDDTTEASSDRSGVLSGVCPATVVFQADWEPESEHGGLYELLGDDYEVDTGAKAVRGPLMAEGVDTGVDVEIRIGGAPVGYQSAQSLLYQDKKIMFGYGRVTEYLVTQKKNPLVAVMAQLEKSPYAVYWDPETYPAAEKIADLKADGARILMGPEVTVWQEYLVGTGVIAKSQVDQSDAPKPATFVAAGGKDAEAGFITAEPFMYEKEIKAWGRPVKGQLIHDTGYPEYFQSLVVRKEDVTAEKDCLAKLVPILQQAQIDYITDYAGTNELIVELVEEYATGWTYTPAGAEFSAKAQLDMGLVSNGDDGTLGNYDLDRVKKLIGLVDEYAADADVSGLTPEDLVTNEFIDASIGLKN</sequence>
<accession>A0ABN3TVQ8</accession>
<keyword evidence="1" id="KW-0732">Signal</keyword>
<keyword evidence="3" id="KW-1185">Reference proteome</keyword>
<evidence type="ECO:0000313" key="3">
    <source>
        <dbReference type="Proteomes" id="UP001501842"/>
    </source>
</evidence>
<dbReference type="Gene3D" id="3.40.190.10">
    <property type="entry name" value="Periplasmic binding protein-like II"/>
    <property type="match status" value="2"/>
</dbReference>